<dbReference type="RefSeq" id="WP_076877348.1">
    <property type="nucleotide sequence ID" value="NZ_MLCN01000008.1"/>
</dbReference>
<dbReference type="EMBL" id="MLCN01000008">
    <property type="protein sequence ID" value="ONG41593.1"/>
    <property type="molecule type" value="Genomic_DNA"/>
</dbReference>
<reference evidence="1 2" key="1">
    <citation type="submission" date="2016-10" db="EMBL/GenBank/DDBJ databases">
        <title>Draft Genome sequence of Alkanindiges sp. strain H1.</title>
        <authorList>
            <person name="Subhash Y."/>
            <person name="Lee S."/>
        </authorList>
    </citation>
    <scope>NUCLEOTIDE SEQUENCE [LARGE SCALE GENOMIC DNA]</scope>
    <source>
        <strain evidence="1 2">H1</strain>
    </source>
</reference>
<sequence>MPLQTIDKPNLYFAAQLLINHLLAKIVEGHAANNQIQYHLFELKQVFRDNVASTTTHLEAIADLTQTYVVLRNEHDDNDGISFITAFLINVENNTVTIDLNPQAVELVKSRDFHIKAVD</sequence>
<comment type="caution">
    <text evidence="1">The sequence shown here is derived from an EMBL/GenBank/DDBJ whole genome shotgun (WGS) entry which is preliminary data.</text>
</comment>
<proteinExistence type="predicted"/>
<accession>A0A1S8CYC3</accession>
<dbReference type="Proteomes" id="UP000192132">
    <property type="component" value="Unassembled WGS sequence"/>
</dbReference>
<evidence type="ECO:0000313" key="1">
    <source>
        <dbReference type="EMBL" id="ONG41593.1"/>
    </source>
</evidence>
<organism evidence="1 2">
    <name type="scientific">Alkanindiges hydrocarboniclasticus</name>
    <dbReference type="NCBI Taxonomy" id="1907941"/>
    <lineage>
        <taxon>Bacteria</taxon>
        <taxon>Pseudomonadati</taxon>
        <taxon>Pseudomonadota</taxon>
        <taxon>Gammaproteobacteria</taxon>
        <taxon>Moraxellales</taxon>
        <taxon>Moraxellaceae</taxon>
        <taxon>Alkanindiges</taxon>
    </lineage>
</organism>
<evidence type="ECO:0000313" key="2">
    <source>
        <dbReference type="Proteomes" id="UP000192132"/>
    </source>
</evidence>
<protein>
    <submittedName>
        <fullName evidence="1">Uncharacterized protein</fullName>
    </submittedName>
</protein>
<keyword evidence="2" id="KW-1185">Reference proteome</keyword>
<gene>
    <name evidence="1" type="ORF">BKE30_03960</name>
</gene>
<dbReference type="AlphaFoldDB" id="A0A1S8CYC3"/>
<name>A0A1S8CYC3_9GAMM</name>
<dbReference type="OrthoDB" id="6703605at2"/>